<dbReference type="PROSITE" id="PS51257">
    <property type="entry name" value="PROKAR_LIPOPROTEIN"/>
    <property type="match status" value="1"/>
</dbReference>
<dbReference type="GO" id="GO:0005975">
    <property type="term" value="P:carbohydrate metabolic process"/>
    <property type="evidence" value="ECO:0007669"/>
    <property type="project" value="InterPro"/>
</dbReference>
<protein>
    <submittedName>
        <fullName evidence="1">Uncharacterized protein</fullName>
    </submittedName>
</protein>
<proteinExistence type="predicted"/>
<gene>
    <name evidence="1" type="ORF">ING2E5A_1241</name>
</gene>
<dbReference type="Proteomes" id="UP000178485">
    <property type="component" value="Chromosome i"/>
</dbReference>
<reference evidence="1 2" key="1">
    <citation type="submission" date="2016-08" db="EMBL/GenBank/DDBJ databases">
        <authorList>
            <person name="Seilhamer J.J."/>
        </authorList>
    </citation>
    <scope>NUCLEOTIDE SEQUENCE [LARGE SCALE GENOMIC DNA]</scope>
    <source>
        <strain evidence="1">ING2-E5A</strain>
    </source>
</reference>
<dbReference type="Gene3D" id="1.50.10.10">
    <property type="match status" value="1"/>
</dbReference>
<dbReference type="RefSeq" id="WP_154670046.1">
    <property type="nucleotide sequence ID" value="NZ_LT608328.1"/>
</dbReference>
<dbReference type="EMBL" id="LT608328">
    <property type="protein sequence ID" value="SCM57229.1"/>
    <property type="molecule type" value="Genomic_DNA"/>
</dbReference>
<evidence type="ECO:0000313" key="2">
    <source>
        <dbReference type="Proteomes" id="UP000178485"/>
    </source>
</evidence>
<organism evidence="1 2">
    <name type="scientific">Petrimonas mucosa</name>
    <dbReference type="NCBI Taxonomy" id="1642646"/>
    <lineage>
        <taxon>Bacteria</taxon>
        <taxon>Pseudomonadati</taxon>
        <taxon>Bacteroidota</taxon>
        <taxon>Bacteroidia</taxon>
        <taxon>Bacteroidales</taxon>
        <taxon>Dysgonomonadaceae</taxon>
        <taxon>Petrimonas</taxon>
    </lineage>
</organism>
<dbReference type="KEGG" id="pmuc:ING2E5A_1241"/>
<name>A0A1G4G6J0_9BACT</name>
<sequence length="94" mass="10811">MRKIVFLFAVLSVFFLWGVVGCNALNIKQSDYEVNKPWMEETLRKSVQQYRTMMENLPDGVQPNSINKNGELKTVKPTSWVAGFYPGTLFYLSV</sequence>
<dbReference type="AlphaFoldDB" id="A0A1G4G6J0"/>
<keyword evidence="2" id="KW-1185">Reference proteome</keyword>
<dbReference type="STRING" id="1642646.ING2E5A_1241"/>
<accession>A0A1G4G6J0</accession>
<dbReference type="InterPro" id="IPR012341">
    <property type="entry name" value="6hp_glycosidase-like_sf"/>
</dbReference>
<evidence type="ECO:0000313" key="1">
    <source>
        <dbReference type="EMBL" id="SCM57229.1"/>
    </source>
</evidence>